<protein>
    <submittedName>
        <fullName evidence="2">Uncharacterized protein</fullName>
    </submittedName>
</protein>
<dbReference type="OrthoDB" id="7427955at2"/>
<feature type="chain" id="PRO_5021789232" evidence="1">
    <location>
        <begin position="18"/>
        <end position="120"/>
    </location>
</feature>
<comment type="caution">
    <text evidence="2">The sequence shown here is derived from an EMBL/GenBank/DDBJ whole genome shotgun (WGS) entry which is preliminary data.</text>
</comment>
<evidence type="ECO:0000313" key="3">
    <source>
        <dbReference type="Proteomes" id="UP000318681"/>
    </source>
</evidence>
<feature type="signal peptide" evidence="1">
    <location>
        <begin position="1"/>
        <end position="17"/>
    </location>
</feature>
<gene>
    <name evidence="2" type="ORF">FOY91_02825</name>
</gene>
<dbReference type="Proteomes" id="UP000318681">
    <property type="component" value="Unassembled WGS sequence"/>
</dbReference>
<accession>A0A558RBZ0</accession>
<evidence type="ECO:0000313" key="2">
    <source>
        <dbReference type="EMBL" id="TVV76871.1"/>
    </source>
</evidence>
<sequence>MMLPLVALAAMAAPAMAQPAPSTRLVSRDGGDRLLVRGHRASPQAAVRINGRPVEVSGGTAWRIELPVATVREWSAGNARALHVTVGAYDAAGGDVATVRLPIGMLARDIELASLVVRAR</sequence>
<reference evidence="2 3" key="1">
    <citation type="submission" date="2019-07" db="EMBL/GenBank/DDBJ databases">
        <title>Sphingomonas solaris sp. nov., isolated from a solar panel from Boston, Massachusetts.</title>
        <authorList>
            <person name="Tanner K."/>
            <person name="Pascual J."/>
            <person name="Mancuso C."/>
            <person name="Pereto J."/>
            <person name="Khalil A."/>
            <person name="Vilanova C."/>
        </authorList>
    </citation>
    <scope>NUCLEOTIDE SEQUENCE [LARGE SCALE GENOMIC DNA]</scope>
    <source>
        <strain evidence="2 3">R4DWN</strain>
    </source>
</reference>
<organism evidence="2 3">
    <name type="scientific">Alterirhizorhabdus solaris</name>
    <dbReference type="NCBI Taxonomy" id="2529389"/>
    <lineage>
        <taxon>Bacteria</taxon>
        <taxon>Pseudomonadati</taxon>
        <taxon>Pseudomonadota</taxon>
        <taxon>Alphaproteobacteria</taxon>
        <taxon>Sphingomonadales</taxon>
        <taxon>Rhizorhabdaceae</taxon>
        <taxon>Alterirhizorhabdus</taxon>
    </lineage>
</organism>
<keyword evidence="3" id="KW-1185">Reference proteome</keyword>
<keyword evidence="1" id="KW-0732">Signal</keyword>
<dbReference type="EMBL" id="VNIM01000006">
    <property type="protein sequence ID" value="TVV76871.1"/>
    <property type="molecule type" value="Genomic_DNA"/>
</dbReference>
<name>A0A558RBZ0_9SPHN</name>
<evidence type="ECO:0000256" key="1">
    <source>
        <dbReference type="SAM" id="SignalP"/>
    </source>
</evidence>
<proteinExistence type="predicted"/>
<dbReference type="AlphaFoldDB" id="A0A558RBZ0"/>